<dbReference type="InterPro" id="IPR028846">
    <property type="entry name" value="Recoverin"/>
</dbReference>
<dbReference type="EMBL" id="CAJOBS010001693">
    <property type="protein sequence ID" value="CAF4753386.1"/>
    <property type="molecule type" value="Genomic_DNA"/>
</dbReference>
<name>A0A820L2C5_9BILA</name>
<evidence type="ECO:0000259" key="3">
    <source>
        <dbReference type="PROSITE" id="PS50222"/>
    </source>
</evidence>
<comment type="caution">
    <text evidence="5">The sequence shown here is derived from an EMBL/GenBank/DDBJ whole genome shotgun (WGS) entry which is preliminary data.</text>
</comment>
<gene>
    <name evidence="5" type="ORF">HFQ381_LOCUS16643</name>
    <name evidence="6" type="ORF">QYT958_LOCUS4781</name>
    <name evidence="7" type="ORF">TOA249_LOCUS20530</name>
    <name evidence="4" type="ORF">UJA718_LOCUS5513</name>
</gene>
<protein>
    <recommendedName>
        <fullName evidence="3">EF-hand domain-containing protein</fullName>
    </recommendedName>
</protein>
<dbReference type="GO" id="GO:0005509">
    <property type="term" value="F:calcium ion binding"/>
    <property type="evidence" value="ECO:0007669"/>
    <property type="project" value="InterPro"/>
</dbReference>
<dbReference type="InterPro" id="IPR002048">
    <property type="entry name" value="EF_hand_dom"/>
</dbReference>
<dbReference type="PANTHER" id="PTHR23055">
    <property type="entry name" value="CALCIUM BINDING PROTEINS"/>
    <property type="match status" value="1"/>
</dbReference>
<keyword evidence="9" id="KW-1185">Reference proteome</keyword>
<keyword evidence="1" id="KW-0479">Metal-binding</keyword>
<dbReference type="PROSITE" id="PS50222">
    <property type="entry name" value="EF_HAND_2"/>
    <property type="match status" value="2"/>
</dbReference>
<sequence length="242" mass="28377">MGANIASFSQGQGSINFGKRKKTNRDLQLDALLSRNLQQPRSIEEIMKCTRFSKSEIRLLYRSFKQDCPGGNVNEERLRGIYLQFFPQGNVMKYTHYLFSMIDRNHKGTFTFDDYILTLSVLCRGTIEEKLRWIFRFYDFPGEGHLTRANISEIILSLNELVGSSGHLAIIERDIQKHVDEVFECIDPMHNEQITVNDFIDYCKRVRIVNNCFQFFTYTLGRSIEYLWNNLRKPNGSIEFKN</sequence>
<dbReference type="Gene3D" id="1.10.238.10">
    <property type="entry name" value="EF-hand"/>
    <property type="match status" value="1"/>
</dbReference>
<evidence type="ECO:0000256" key="1">
    <source>
        <dbReference type="ARBA" id="ARBA00022723"/>
    </source>
</evidence>
<dbReference type="PRINTS" id="PR00450">
    <property type="entry name" value="RECOVERIN"/>
</dbReference>
<dbReference type="InterPro" id="IPR011992">
    <property type="entry name" value="EF-hand-dom_pair"/>
</dbReference>
<evidence type="ECO:0000313" key="5">
    <source>
        <dbReference type="EMBL" id="CAF4349415.1"/>
    </source>
</evidence>
<dbReference type="Proteomes" id="UP000663851">
    <property type="component" value="Unassembled WGS sequence"/>
</dbReference>
<evidence type="ECO:0000313" key="9">
    <source>
        <dbReference type="Proteomes" id="UP000663873"/>
    </source>
</evidence>
<feature type="domain" description="EF-hand" evidence="3">
    <location>
        <begin position="126"/>
        <end position="161"/>
    </location>
</feature>
<dbReference type="SUPFAM" id="SSF47473">
    <property type="entry name" value="EF-hand"/>
    <property type="match status" value="1"/>
</dbReference>
<evidence type="ECO:0000313" key="7">
    <source>
        <dbReference type="EMBL" id="CAF4753386.1"/>
    </source>
</evidence>
<dbReference type="AlphaFoldDB" id="A0A820L2C5"/>
<reference evidence="5" key="1">
    <citation type="submission" date="2021-02" db="EMBL/GenBank/DDBJ databases">
        <authorList>
            <person name="Nowell W R."/>
        </authorList>
    </citation>
    <scope>NUCLEOTIDE SEQUENCE</scope>
</reference>
<evidence type="ECO:0000313" key="8">
    <source>
        <dbReference type="Proteomes" id="UP000663851"/>
    </source>
</evidence>
<evidence type="ECO:0000256" key="2">
    <source>
        <dbReference type="ARBA" id="ARBA00022737"/>
    </source>
</evidence>
<feature type="domain" description="EF-hand" evidence="3">
    <location>
        <begin position="90"/>
        <end position="125"/>
    </location>
</feature>
<dbReference type="Proteomes" id="UP000663838">
    <property type="component" value="Unassembled WGS sequence"/>
</dbReference>
<dbReference type="PANTHER" id="PTHR23055:SF167">
    <property type="entry name" value="EF-HAND DOMAIN-CONTAINING PROTEIN"/>
    <property type="match status" value="1"/>
</dbReference>
<proteinExistence type="predicted"/>
<dbReference type="Pfam" id="PF13499">
    <property type="entry name" value="EF-hand_7"/>
    <property type="match status" value="1"/>
</dbReference>
<dbReference type="EMBL" id="CAJOBP010000484">
    <property type="protein sequence ID" value="CAF4184258.1"/>
    <property type="molecule type" value="Genomic_DNA"/>
</dbReference>
<evidence type="ECO:0000313" key="6">
    <source>
        <dbReference type="EMBL" id="CAF4502209.1"/>
    </source>
</evidence>
<dbReference type="EMBL" id="CAJOBR010000378">
    <property type="protein sequence ID" value="CAF4502209.1"/>
    <property type="molecule type" value="Genomic_DNA"/>
</dbReference>
<evidence type="ECO:0000313" key="4">
    <source>
        <dbReference type="EMBL" id="CAF4184258.1"/>
    </source>
</evidence>
<dbReference type="EMBL" id="CAJOBO010001191">
    <property type="protein sequence ID" value="CAF4349415.1"/>
    <property type="molecule type" value="Genomic_DNA"/>
</dbReference>
<dbReference type="Proteomes" id="UP000663848">
    <property type="component" value="Unassembled WGS sequence"/>
</dbReference>
<dbReference type="Proteomes" id="UP000663873">
    <property type="component" value="Unassembled WGS sequence"/>
</dbReference>
<organism evidence="5 8">
    <name type="scientific">Rotaria socialis</name>
    <dbReference type="NCBI Taxonomy" id="392032"/>
    <lineage>
        <taxon>Eukaryota</taxon>
        <taxon>Metazoa</taxon>
        <taxon>Spiralia</taxon>
        <taxon>Gnathifera</taxon>
        <taxon>Rotifera</taxon>
        <taxon>Eurotatoria</taxon>
        <taxon>Bdelloidea</taxon>
        <taxon>Philodinida</taxon>
        <taxon>Philodinidae</taxon>
        <taxon>Rotaria</taxon>
    </lineage>
</organism>
<accession>A0A820L2C5</accession>
<keyword evidence="2" id="KW-0677">Repeat</keyword>